<dbReference type="Proteomes" id="UP000481417">
    <property type="component" value="Unassembled WGS sequence"/>
</dbReference>
<protein>
    <recommendedName>
        <fullName evidence="1">Exonuclease domain-containing protein</fullName>
    </recommendedName>
</protein>
<dbReference type="GO" id="GO:0008408">
    <property type="term" value="F:3'-5' exonuclease activity"/>
    <property type="evidence" value="ECO:0007669"/>
    <property type="project" value="TreeGrafter"/>
</dbReference>
<evidence type="ECO:0000313" key="2">
    <source>
        <dbReference type="EMBL" id="MTE01996.1"/>
    </source>
</evidence>
<reference evidence="2 3" key="1">
    <citation type="submission" date="2019-11" db="EMBL/GenBank/DDBJ databases">
        <authorList>
            <person name="Lang L."/>
        </authorList>
    </citation>
    <scope>NUCLEOTIDE SEQUENCE [LARGE SCALE GENOMIC DNA]</scope>
    <source>
        <strain evidence="2 3">YIM 132242</strain>
    </source>
</reference>
<comment type="caution">
    <text evidence="2">The sequence shown here is derived from an EMBL/GenBank/DDBJ whole genome shotgun (WGS) entry which is preliminary data.</text>
</comment>
<accession>A0A6L6HS11</accession>
<dbReference type="SMART" id="SM00479">
    <property type="entry name" value="EXOIII"/>
    <property type="match status" value="1"/>
</dbReference>
<dbReference type="GO" id="GO:0003676">
    <property type="term" value="F:nucleic acid binding"/>
    <property type="evidence" value="ECO:0007669"/>
    <property type="project" value="InterPro"/>
</dbReference>
<dbReference type="GO" id="GO:0006259">
    <property type="term" value="P:DNA metabolic process"/>
    <property type="evidence" value="ECO:0007669"/>
    <property type="project" value="UniProtKB-ARBA"/>
</dbReference>
<evidence type="ECO:0000313" key="3">
    <source>
        <dbReference type="Proteomes" id="UP000481417"/>
    </source>
</evidence>
<feature type="domain" description="Exonuclease" evidence="1">
    <location>
        <begin position="12"/>
        <end position="177"/>
    </location>
</feature>
<dbReference type="PANTHER" id="PTHR30231">
    <property type="entry name" value="DNA POLYMERASE III SUBUNIT EPSILON"/>
    <property type="match status" value="1"/>
</dbReference>
<name>A0A6L6HS11_9RHOB</name>
<keyword evidence="3" id="KW-1185">Reference proteome</keyword>
<dbReference type="CDD" id="cd06130">
    <property type="entry name" value="DNA_pol_III_epsilon_like"/>
    <property type="match status" value="1"/>
</dbReference>
<evidence type="ECO:0000259" key="1">
    <source>
        <dbReference type="SMART" id="SM00479"/>
    </source>
</evidence>
<dbReference type="InterPro" id="IPR036397">
    <property type="entry name" value="RNaseH_sf"/>
</dbReference>
<gene>
    <name evidence="2" type="ORF">GIY56_17040</name>
</gene>
<dbReference type="PANTHER" id="PTHR30231:SF42">
    <property type="entry name" value="EXONUCLEASE"/>
    <property type="match status" value="1"/>
</dbReference>
<proteinExistence type="predicted"/>
<sequence>MGSFILPEGPFRFFALDVETANSDPASICQLGLACVRDDGTIRVASTLIDPEQPFADFNVNLHGIGRAQVVGAPKFPTILQQIAPLVEEHVIIQHSTFDRGAINGACRKYGLPAPDWQWADSVQIARRAWPELRGQGGHGLGNLKQVLDLEFEHHDAGEDAKAAALVVLRAEAQTGQSLADMMNPARKVQSGGRRQKPAPVNVSTSDLAPHLEGLTTLINYLSEARPLSRRELEEKWKAARAATGPFDAVVSGPSFLSLPEDEFRTHLRSIDNDLGAQVEIVNTACRVYFDTGDIPAPYYAWRIAIILSKAKEAEHERAFLAAWCRHFGSTSGRRYEDLAERARKRGVEVLSD</sequence>
<dbReference type="InterPro" id="IPR013520">
    <property type="entry name" value="Ribonucl_H"/>
</dbReference>
<dbReference type="Pfam" id="PF00929">
    <property type="entry name" value="RNase_T"/>
    <property type="match status" value="1"/>
</dbReference>
<dbReference type="GO" id="GO:0005829">
    <property type="term" value="C:cytosol"/>
    <property type="evidence" value="ECO:0007669"/>
    <property type="project" value="TreeGrafter"/>
</dbReference>
<organism evidence="2 3">
    <name type="scientific">Paracoccus lichenicola</name>
    <dbReference type="NCBI Taxonomy" id="2665644"/>
    <lineage>
        <taxon>Bacteria</taxon>
        <taxon>Pseudomonadati</taxon>
        <taxon>Pseudomonadota</taxon>
        <taxon>Alphaproteobacteria</taxon>
        <taxon>Rhodobacterales</taxon>
        <taxon>Paracoccaceae</taxon>
        <taxon>Paracoccus</taxon>
    </lineage>
</organism>
<dbReference type="SUPFAM" id="SSF53098">
    <property type="entry name" value="Ribonuclease H-like"/>
    <property type="match status" value="1"/>
</dbReference>
<dbReference type="Gene3D" id="3.30.420.10">
    <property type="entry name" value="Ribonuclease H-like superfamily/Ribonuclease H"/>
    <property type="match status" value="1"/>
</dbReference>
<dbReference type="AlphaFoldDB" id="A0A6L6HS11"/>
<dbReference type="EMBL" id="WMBT01000022">
    <property type="protein sequence ID" value="MTE01996.1"/>
    <property type="molecule type" value="Genomic_DNA"/>
</dbReference>
<dbReference type="InterPro" id="IPR012337">
    <property type="entry name" value="RNaseH-like_sf"/>
</dbReference>